<dbReference type="EMBL" id="KB101169">
    <property type="protein sequence ID" value="ELK36802.1"/>
    <property type="molecule type" value="Genomic_DNA"/>
</dbReference>
<reference evidence="3" key="1">
    <citation type="journal article" date="2013" name="Science">
        <title>Comparative analysis of bat genomes provides insight into the evolution of flight and immunity.</title>
        <authorList>
            <person name="Zhang G."/>
            <person name="Cowled C."/>
            <person name="Shi Z."/>
            <person name="Huang Z."/>
            <person name="Bishop-Lilly K.A."/>
            <person name="Fang X."/>
            <person name="Wynne J.W."/>
            <person name="Xiong Z."/>
            <person name="Baker M.L."/>
            <person name="Zhao W."/>
            <person name="Tachedjian M."/>
            <person name="Zhu Y."/>
            <person name="Zhou P."/>
            <person name="Jiang X."/>
            <person name="Ng J."/>
            <person name="Yang L."/>
            <person name="Wu L."/>
            <person name="Xiao J."/>
            <person name="Feng Y."/>
            <person name="Chen Y."/>
            <person name="Sun X."/>
            <person name="Zhang Y."/>
            <person name="Marsh G.A."/>
            <person name="Crameri G."/>
            <person name="Broder C.C."/>
            <person name="Frey K.G."/>
            <person name="Wang L.F."/>
            <person name="Wang J."/>
        </authorList>
    </citation>
    <scope>NUCLEOTIDE SEQUENCE [LARGE SCALE GENOMIC DNA]</scope>
</reference>
<accession>L5MEP4</accession>
<name>L5MEP4_MYODS</name>
<keyword evidence="3" id="KW-1185">Reference proteome</keyword>
<organism evidence="2 3">
    <name type="scientific">Myotis davidii</name>
    <name type="common">David's myotis</name>
    <dbReference type="NCBI Taxonomy" id="225400"/>
    <lineage>
        <taxon>Eukaryota</taxon>
        <taxon>Metazoa</taxon>
        <taxon>Chordata</taxon>
        <taxon>Craniata</taxon>
        <taxon>Vertebrata</taxon>
        <taxon>Euteleostomi</taxon>
        <taxon>Mammalia</taxon>
        <taxon>Eutheria</taxon>
        <taxon>Laurasiatheria</taxon>
        <taxon>Chiroptera</taxon>
        <taxon>Yangochiroptera</taxon>
        <taxon>Vespertilionidae</taxon>
        <taxon>Myotis</taxon>
    </lineage>
</organism>
<evidence type="ECO:0000313" key="2">
    <source>
        <dbReference type="EMBL" id="ELK36802.1"/>
    </source>
</evidence>
<sequence>MEKSDKRMRLKAAELKDPRGHVLGCEALWPPVSLDNRDTCLGVQAQPPLEADLAGSTGASQWLDMSWKKLSFQKVSSVRGDEMNSTFPCHRALTDGRAEARPVHRRPEAVRTSLTHAVPSLDPSPHRPGAAAPGSPCPRGGSRSR</sequence>
<evidence type="ECO:0000256" key="1">
    <source>
        <dbReference type="SAM" id="MobiDB-lite"/>
    </source>
</evidence>
<protein>
    <submittedName>
        <fullName evidence="2">Uncharacterized protein</fullName>
    </submittedName>
</protein>
<proteinExistence type="predicted"/>
<feature type="region of interest" description="Disordered" evidence="1">
    <location>
        <begin position="95"/>
        <end position="145"/>
    </location>
</feature>
<dbReference type="AlphaFoldDB" id="L5MEP4"/>
<feature type="compositionally biased region" description="Basic and acidic residues" evidence="1">
    <location>
        <begin position="95"/>
        <end position="109"/>
    </location>
</feature>
<dbReference type="Proteomes" id="UP000010556">
    <property type="component" value="Unassembled WGS sequence"/>
</dbReference>
<gene>
    <name evidence="2" type="ORF">MDA_GLEAN10021279</name>
</gene>
<evidence type="ECO:0000313" key="3">
    <source>
        <dbReference type="Proteomes" id="UP000010556"/>
    </source>
</evidence>